<evidence type="ECO:0000256" key="1">
    <source>
        <dbReference type="SAM" id="SignalP"/>
    </source>
</evidence>
<gene>
    <name evidence="3" type="ORF">HaLaN_32199</name>
</gene>
<name>A0A6A0AJD9_HAELA</name>
<reference evidence="3 4" key="1">
    <citation type="submission" date="2020-02" db="EMBL/GenBank/DDBJ databases">
        <title>Draft genome sequence of Haematococcus lacustris strain NIES-144.</title>
        <authorList>
            <person name="Morimoto D."/>
            <person name="Nakagawa S."/>
            <person name="Yoshida T."/>
            <person name="Sawayama S."/>
        </authorList>
    </citation>
    <scope>NUCLEOTIDE SEQUENCE [LARGE SCALE GENOMIC DNA]</scope>
    <source>
        <strain evidence="3 4">NIES-144</strain>
    </source>
</reference>
<dbReference type="SMART" id="SM01411">
    <property type="entry name" value="Ephrin_rec_like"/>
    <property type="match status" value="4"/>
</dbReference>
<dbReference type="PANTHER" id="PTHR46967:SF2">
    <property type="entry name" value="SUSHI, VON WILLEBRAND FACTOR TYPE A, EGF AND PENTRAXIN DOMAIN-CONTAINING PROTEIN 1-LIKE"/>
    <property type="match status" value="1"/>
</dbReference>
<comment type="caution">
    <text evidence="3">The sequence shown here is derived from an EMBL/GenBank/DDBJ whole genome shotgun (WGS) entry which is preliminary data.</text>
</comment>
<dbReference type="Gene3D" id="2.10.50.10">
    <property type="entry name" value="Tumor Necrosis Factor Receptor, subunit A, domain 2"/>
    <property type="match status" value="4"/>
</dbReference>
<dbReference type="InterPro" id="IPR009030">
    <property type="entry name" value="Growth_fac_rcpt_cys_sf"/>
</dbReference>
<evidence type="ECO:0000259" key="2">
    <source>
        <dbReference type="Pfam" id="PF07699"/>
    </source>
</evidence>
<dbReference type="EMBL" id="BLLF01007338">
    <property type="protein sequence ID" value="GFH32906.1"/>
    <property type="molecule type" value="Genomic_DNA"/>
</dbReference>
<keyword evidence="1" id="KW-0732">Signal</keyword>
<feature type="chain" id="PRO_5025483359" description="Tyrosine-protein kinase ephrin type A/B receptor-like domain-containing protein" evidence="1">
    <location>
        <begin position="21"/>
        <end position="351"/>
    </location>
</feature>
<dbReference type="SUPFAM" id="SSF57184">
    <property type="entry name" value="Growth factor receptor domain"/>
    <property type="match status" value="2"/>
</dbReference>
<dbReference type="PANTHER" id="PTHR46967">
    <property type="entry name" value="INSULIN-LIKE GROWTH FACTOR BINDING PROTEIN,N-TERMINAL"/>
    <property type="match status" value="1"/>
</dbReference>
<dbReference type="InterPro" id="IPR011641">
    <property type="entry name" value="Tyr-kin_ephrin_A/B_rcpt-like"/>
</dbReference>
<feature type="domain" description="Tyrosine-protein kinase ephrin type A/B receptor-like" evidence="2">
    <location>
        <begin position="211"/>
        <end position="248"/>
    </location>
</feature>
<keyword evidence="4" id="KW-1185">Reference proteome</keyword>
<proteinExistence type="predicted"/>
<evidence type="ECO:0000313" key="3">
    <source>
        <dbReference type="EMBL" id="GFH32906.1"/>
    </source>
</evidence>
<organism evidence="3 4">
    <name type="scientific">Haematococcus lacustris</name>
    <name type="common">Green alga</name>
    <name type="synonym">Haematococcus pluvialis</name>
    <dbReference type="NCBI Taxonomy" id="44745"/>
    <lineage>
        <taxon>Eukaryota</taxon>
        <taxon>Viridiplantae</taxon>
        <taxon>Chlorophyta</taxon>
        <taxon>core chlorophytes</taxon>
        <taxon>Chlorophyceae</taxon>
        <taxon>CS clade</taxon>
        <taxon>Chlamydomonadales</taxon>
        <taxon>Haematococcaceae</taxon>
        <taxon>Haematococcus</taxon>
    </lineage>
</organism>
<accession>A0A6A0AJD9</accession>
<dbReference type="Pfam" id="PF07699">
    <property type="entry name" value="Ephrin_rec_like"/>
    <property type="match status" value="1"/>
</dbReference>
<dbReference type="AlphaFoldDB" id="A0A6A0AJD9"/>
<protein>
    <recommendedName>
        <fullName evidence="2">Tyrosine-protein kinase ephrin type A/B receptor-like domain-containing protein</fullName>
    </recommendedName>
</protein>
<evidence type="ECO:0000313" key="4">
    <source>
        <dbReference type="Proteomes" id="UP000485058"/>
    </source>
</evidence>
<sequence>MARNMLVPALLLSLAYTAFAQPANIKYTVPLNFNGSCPDGHALQNHLDASGALTGTCVICPPGTATLDGFRCIPCAAGFFAFTSGMRECRPCLPGTISLTGAQACTGCAAGTFNSRVAGTVCQICPAGTISAANASSCTPCGPGTIAAASGSSACVNCNANEFTPFTAGTVCRCDGFQLPGGLSRQFLNNTKCYCGSHHRKCDLGFVSAAGGAAACTACPVGQYRDASVAVCTNCPAGFFASRPGSVNCQPCPRGFHSAAGQSFCMPCDIGTTSLPGSASCTACPKGTYADEVGLPVCYPCQPGSFANTTGFSNCTACAPGSISYWPSTQYLLWSPVSAFPVSAGTSNLLK</sequence>
<dbReference type="Proteomes" id="UP000485058">
    <property type="component" value="Unassembled WGS sequence"/>
</dbReference>
<feature type="signal peptide" evidence="1">
    <location>
        <begin position="1"/>
        <end position="20"/>
    </location>
</feature>
<feature type="non-terminal residue" evidence="3">
    <location>
        <position position="351"/>
    </location>
</feature>